<feature type="compositionally biased region" description="Basic residues" evidence="1">
    <location>
        <begin position="1"/>
        <end position="15"/>
    </location>
</feature>
<evidence type="ECO:0000313" key="3">
    <source>
        <dbReference type="Proteomes" id="UP000012045"/>
    </source>
</evidence>
<dbReference type="HOGENOM" id="CLU_1189751_0_0_1"/>
<dbReference type="EMBL" id="KB707832">
    <property type="protein sequence ID" value="EMR87364.1"/>
    <property type="molecule type" value="Genomic_DNA"/>
</dbReference>
<accession>M7U1F2</accession>
<protein>
    <submittedName>
        <fullName evidence="2">Uncharacterized protein</fullName>
    </submittedName>
</protein>
<feature type="compositionally biased region" description="Basic and acidic residues" evidence="1">
    <location>
        <begin position="16"/>
        <end position="42"/>
    </location>
</feature>
<dbReference type="Proteomes" id="UP000012045">
    <property type="component" value="Unassembled WGS sequence"/>
</dbReference>
<evidence type="ECO:0000313" key="2">
    <source>
        <dbReference type="EMBL" id="EMR87364.1"/>
    </source>
</evidence>
<reference evidence="3" key="1">
    <citation type="journal article" date="2013" name="Genome Announc.">
        <title>Draft genome sequence of Botrytis cinerea BcDW1, inoculum for noble rot of grape berries.</title>
        <authorList>
            <person name="Blanco-Ulate B."/>
            <person name="Allen G."/>
            <person name="Powell A.L."/>
            <person name="Cantu D."/>
        </authorList>
    </citation>
    <scope>NUCLEOTIDE SEQUENCE [LARGE SCALE GENOMIC DNA]</scope>
    <source>
        <strain evidence="3">BcDW1</strain>
    </source>
</reference>
<sequence length="233" mass="28007">MTGHHRHRHSSHRHDSHNGSRGAEKQHRDQGSRERLLKELKERRSRKERRSAAREVVEGNRGTPWWFEMNESEHRIKKWMAEELEDKEIRNANEWNKAQELKQIRQCVYDRDRKHHALAMAEKKWNDTKVERDGKKRDRDQKLQEAWEKESNRWVEELEVADSYDNRNTGPDEDGVTWPRQSLVTINNDIRKRHLLRCIPSLQKPNSRGAHCKDCEDENETGPFWDEVRRLGL</sequence>
<evidence type="ECO:0000256" key="1">
    <source>
        <dbReference type="SAM" id="MobiDB-lite"/>
    </source>
</evidence>
<dbReference type="AlphaFoldDB" id="M7U1F2"/>
<proteinExistence type="predicted"/>
<gene>
    <name evidence="2" type="ORF">BcDW1_3998</name>
</gene>
<dbReference type="OrthoDB" id="3543283at2759"/>
<name>M7U1F2_BOTF1</name>
<feature type="region of interest" description="Disordered" evidence="1">
    <location>
        <begin position="1"/>
        <end position="56"/>
    </location>
</feature>
<organism evidence="2 3">
    <name type="scientific">Botryotinia fuckeliana (strain BcDW1)</name>
    <name type="common">Noble rot fungus</name>
    <name type="synonym">Botrytis cinerea</name>
    <dbReference type="NCBI Taxonomy" id="1290391"/>
    <lineage>
        <taxon>Eukaryota</taxon>
        <taxon>Fungi</taxon>
        <taxon>Dikarya</taxon>
        <taxon>Ascomycota</taxon>
        <taxon>Pezizomycotina</taxon>
        <taxon>Leotiomycetes</taxon>
        <taxon>Helotiales</taxon>
        <taxon>Sclerotiniaceae</taxon>
        <taxon>Botrytis</taxon>
    </lineage>
</organism>